<dbReference type="AlphaFoldDB" id="A0A386WQA1"/>
<evidence type="ECO:0000313" key="1">
    <source>
        <dbReference type="EMBL" id="AYF30616.1"/>
    </source>
</evidence>
<dbReference type="KEGG" id="mtua:CSH63_24865"/>
<name>A0A386WQA1_9ACTN</name>
<proteinExistence type="predicted"/>
<dbReference type="RefSeq" id="WP_120572322.1">
    <property type="nucleotide sequence ID" value="NZ_CP024087.1"/>
</dbReference>
<evidence type="ECO:0000313" key="2">
    <source>
        <dbReference type="Proteomes" id="UP000267804"/>
    </source>
</evidence>
<gene>
    <name evidence="1" type="ORF">CSH63_24865</name>
</gene>
<dbReference type="Proteomes" id="UP000267804">
    <property type="component" value="Chromosome"/>
</dbReference>
<accession>A0A386WQA1</accession>
<dbReference type="EMBL" id="CP024087">
    <property type="protein sequence ID" value="AYF30616.1"/>
    <property type="molecule type" value="Genomic_DNA"/>
</dbReference>
<organism evidence="1 2">
    <name type="scientific">Micromonospora tulbaghiae</name>
    <dbReference type="NCBI Taxonomy" id="479978"/>
    <lineage>
        <taxon>Bacteria</taxon>
        <taxon>Bacillati</taxon>
        <taxon>Actinomycetota</taxon>
        <taxon>Actinomycetes</taxon>
        <taxon>Micromonosporales</taxon>
        <taxon>Micromonosporaceae</taxon>
        <taxon>Micromonospora</taxon>
    </lineage>
</organism>
<reference evidence="1 2" key="1">
    <citation type="submission" date="2017-10" db="EMBL/GenBank/DDBJ databases">
        <title>Integration of genomic and chemical information greatly accelerates assignment of the full stereostructure of myelolactone, a potent inhibitor of myeloma from a marine-derived Micromonospora.</title>
        <authorList>
            <person name="Kim M.C."/>
            <person name="Machado H."/>
            <person name="Jensen P.R."/>
            <person name="Fenical W."/>
        </authorList>
    </citation>
    <scope>NUCLEOTIDE SEQUENCE [LARGE SCALE GENOMIC DNA]</scope>
    <source>
        <strain evidence="1 2">CNY-010</strain>
    </source>
</reference>
<sequence length="85" mass="8826">MRPTSIPDEQVAAHPGSIKGVIAGPPGVSPVEALFDGLVDGGFERAMIRCALEPGDIEKLQAGGHVWLIFAGPIPVFALNVTPPE</sequence>
<protein>
    <submittedName>
        <fullName evidence="1">Uncharacterized protein</fullName>
    </submittedName>
</protein>